<dbReference type="GO" id="GO:0015627">
    <property type="term" value="C:type II protein secretion system complex"/>
    <property type="evidence" value="ECO:0007669"/>
    <property type="project" value="InterPro"/>
</dbReference>
<evidence type="ECO:0000256" key="4">
    <source>
        <dbReference type="ARBA" id="ARBA00022448"/>
    </source>
</evidence>
<sequence length="257" mass="27750">MSWRWLLWLIPVYLIGLVVFAPARAVLGFIPEQSGISLSAVSGTLWNGEASISAPASPQVTVNLQNIQWQLKPLALVSGKALLDFTIPQSNTITGQGTASVGLNGSVKLQGEFSGNLQEAIQAYRLPVPVTLDGRWALQLDNYTLTDLASGQWCNQLEATAKSRGTAVRFNNRWSELGEFGTALSCSAQNEIVAKMAANNRLGLSFTTTVGGNQQAPQIRIQGALKPGLQTPREVSEMLVFLGRPDNTGAYRFNFTL</sequence>
<keyword evidence="7" id="KW-0812">Transmembrane</keyword>
<dbReference type="Proteomes" id="UP000287649">
    <property type="component" value="Unassembled WGS sequence"/>
</dbReference>
<evidence type="ECO:0000256" key="5">
    <source>
        <dbReference type="ARBA" id="ARBA00022475"/>
    </source>
</evidence>
<evidence type="ECO:0000256" key="2">
    <source>
        <dbReference type="ARBA" id="ARBA00007208"/>
    </source>
</evidence>
<keyword evidence="9" id="KW-0472">Membrane</keyword>
<proteinExistence type="inferred from homology"/>
<dbReference type="RefSeq" id="WP_126771392.1">
    <property type="nucleotide sequence ID" value="NZ_PIPX01000001.1"/>
</dbReference>
<dbReference type="EMBL" id="PIPX01000001">
    <property type="protein sequence ID" value="RUO56279.1"/>
    <property type="molecule type" value="Genomic_DNA"/>
</dbReference>
<keyword evidence="12" id="KW-1185">Reference proteome</keyword>
<evidence type="ECO:0000313" key="12">
    <source>
        <dbReference type="Proteomes" id="UP000287649"/>
    </source>
</evidence>
<keyword evidence="6" id="KW-0997">Cell inner membrane</keyword>
<evidence type="ECO:0000256" key="9">
    <source>
        <dbReference type="ARBA" id="ARBA00023136"/>
    </source>
</evidence>
<keyword evidence="5" id="KW-1003">Cell membrane</keyword>
<accession>A0A432Y5M1</accession>
<dbReference type="GO" id="GO:0005886">
    <property type="term" value="C:plasma membrane"/>
    <property type="evidence" value="ECO:0007669"/>
    <property type="project" value="UniProtKB-SubCell"/>
</dbReference>
<reference evidence="12" key="1">
    <citation type="journal article" date="2018" name="Front. Microbiol.">
        <title>Genome-Based Analysis Reveals the Taxonomy and Diversity of the Family Idiomarinaceae.</title>
        <authorList>
            <person name="Liu Y."/>
            <person name="Lai Q."/>
            <person name="Shao Z."/>
        </authorList>
    </citation>
    <scope>NUCLEOTIDE SEQUENCE [LARGE SCALE GENOMIC DNA]</scope>
    <source>
        <strain evidence="12">PO-M2</strain>
    </source>
</reference>
<protein>
    <recommendedName>
        <fullName evidence="3">Type II secretion system protein N</fullName>
    </recommendedName>
    <alternativeName>
        <fullName evidence="10">General secretion pathway protein N</fullName>
    </alternativeName>
</protein>
<dbReference type="AlphaFoldDB" id="A0A432Y5M1"/>
<comment type="similarity">
    <text evidence="2">Belongs to the GSP N family.</text>
</comment>
<dbReference type="GO" id="GO:0015628">
    <property type="term" value="P:protein secretion by the type II secretion system"/>
    <property type="evidence" value="ECO:0007669"/>
    <property type="project" value="InterPro"/>
</dbReference>
<comment type="caution">
    <text evidence="11">The sequence shown here is derived from an EMBL/GenBank/DDBJ whole genome shotgun (WGS) entry which is preliminary data.</text>
</comment>
<dbReference type="InterPro" id="IPR022792">
    <property type="entry name" value="T2SS_protein-GspN"/>
</dbReference>
<evidence type="ECO:0000256" key="8">
    <source>
        <dbReference type="ARBA" id="ARBA00022927"/>
    </source>
</evidence>
<keyword evidence="8" id="KW-0653">Protein transport</keyword>
<evidence type="ECO:0000256" key="10">
    <source>
        <dbReference type="ARBA" id="ARBA00030772"/>
    </source>
</evidence>
<evidence type="ECO:0000256" key="1">
    <source>
        <dbReference type="ARBA" id="ARBA00004533"/>
    </source>
</evidence>
<organism evidence="11 12">
    <name type="scientific">Pseudidiomarina homiensis</name>
    <dbReference type="NCBI Taxonomy" id="364198"/>
    <lineage>
        <taxon>Bacteria</taxon>
        <taxon>Pseudomonadati</taxon>
        <taxon>Pseudomonadota</taxon>
        <taxon>Gammaproteobacteria</taxon>
        <taxon>Alteromonadales</taxon>
        <taxon>Idiomarinaceae</taxon>
        <taxon>Pseudidiomarina</taxon>
    </lineage>
</organism>
<evidence type="ECO:0000313" key="11">
    <source>
        <dbReference type="EMBL" id="RUO56279.1"/>
    </source>
</evidence>
<dbReference type="OrthoDB" id="6118198at2"/>
<comment type="subcellular location">
    <subcellularLocation>
        <location evidence="1">Cell inner membrane</location>
    </subcellularLocation>
</comment>
<dbReference type="Pfam" id="PF01203">
    <property type="entry name" value="T2SSN"/>
    <property type="match status" value="1"/>
</dbReference>
<evidence type="ECO:0000256" key="3">
    <source>
        <dbReference type="ARBA" id="ARBA00021563"/>
    </source>
</evidence>
<name>A0A432Y5M1_9GAMM</name>
<keyword evidence="4" id="KW-0813">Transport</keyword>
<evidence type="ECO:0000256" key="7">
    <source>
        <dbReference type="ARBA" id="ARBA00022692"/>
    </source>
</evidence>
<gene>
    <name evidence="11" type="ORF">CWI70_05885</name>
</gene>
<evidence type="ECO:0000256" key="6">
    <source>
        <dbReference type="ARBA" id="ARBA00022519"/>
    </source>
</evidence>